<gene>
    <name evidence="5" type="ORF">DI564_15330</name>
</gene>
<dbReference type="PROSITE" id="PS51257">
    <property type="entry name" value="PROKAR_LIPOPROTEIN"/>
    <property type="match status" value="1"/>
</dbReference>
<dbReference type="Pfam" id="PF25917">
    <property type="entry name" value="BSH_RND"/>
    <property type="match status" value="1"/>
</dbReference>
<dbReference type="SUPFAM" id="SSF111369">
    <property type="entry name" value="HlyD-like secretion proteins"/>
    <property type="match status" value="1"/>
</dbReference>
<dbReference type="EMBL" id="QFPO01000019">
    <property type="protein sequence ID" value="PZQ10730.1"/>
    <property type="molecule type" value="Genomic_DNA"/>
</dbReference>
<dbReference type="Gene3D" id="2.40.30.170">
    <property type="match status" value="1"/>
</dbReference>
<dbReference type="FunFam" id="2.40.30.170:FF:000010">
    <property type="entry name" value="Efflux RND transporter periplasmic adaptor subunit"/>
    <property type="match status" value="1"/>
</dbReference>
<feature type="domain" description="YknX-like C-terminal permuted SH3-like" evidence="4">
    <location>
        <begin position="271"/>
        <end position="338"/>
    </location>
</feature>
<dbReference type="Gene3D" id="2.40.420.20">
    <property type="match status" value="1"/>
</dbReference>
<organism evidence="5 6">
    <name type="scientific">Rhodanobacter denitrificans</name>
    <dbReference type="NCBI Taxonomy" id="666685"/>
    <lineage>
        <taxon>Bacteria</taxon>
        <taxon>Pseudomonadati</taxon>
        <taxon>Pseudomonadota</taxon>
        <taxon>Gammaproteobacteria</taxon>
        <taxon>Lysobacterales</taxon>
        <taxon>Rhodanobacteraceae</taxon>
        <taxon>Rhodanobacter</taxon>
    </lineage>
</organism>
<comment type="similarity">
    <text evidence="1">Belongs to the membrane fusion protein (MFP) (TC 8.A.1) family.</text>
</comment>
<reference evidence="5 6" key="1">
    <citation type="submission" date="2017-08" db="EMBL/GenBank/DDBJ databases">
        <title>Infants hospitalized years apart are colonized by the same room-sourced microbial strains.</title>
        <authorList>
            <person name="Brooks B."/>
            <person name="Olm M.R."/>
            <person name="Firek B.A."/>
            <person name="Baker R."/>
            <person name="Thomas B.C."/>
            <person name="Morowitz M.J."/>
            <person name="Banfield J.F."/>
        </authorList>
    </citation>
    <scope>NUCLEOTIDE SEQUENCE [LARGE SCALE GENOMIC DNA]</scope>
    <source>
        <strain evidence="5">S2_005_003_R2_42</strain>
    </source>
</reference>
<accession>A0A2W5MBG0</accession>
<dbReference type="Gene3D" id="2.40.50.100">
    <property type="match status" value="1"/>
</dbReference>
<dbReference type="InterPro" id="IPR058637">
    <property type="entry name" value="YknX-like_C"/>
</dbReference>
<evidence type="ECO:0000256" key="1">
    <source>
        <dbReference type="ARBA" id="ARBA00009477"/>
    </source>
</evidence>
<dbReference type="Gene3D" id="1.10.287.470">
    <property type="entry name" value="Helix hairpin bin"/>
    <property type="match status" value="1"/>
</dbReference>
<evidence type="ECO:0000313" key="5">
    <source>
        <dbReference type="EMBL" id="PZQ10730.1"/>
    </source>
</evidence>
<dbReference type="NCBIfam" id="TIGR01730">
    <property type="entry name" value="RND_mfp"/>
    <property type="match status" value="1"/>
</dbReference>
<dbReference type="GO" id="GO:1990281">
    <property type="term" value="C:efflux pump complex"/>
    <property type="evidence" value="ECO:0007669"/>
    <property type="project" value="TreeGrafter"/>
</dbReference>
<evidence type="ECO:0000259" key="4">
    <source>
        <dbReference type="Pfam" id="PF25989"/>
    </source>
</evidence>
<dbReference type="GO" id="GO:0015562">
    <property type="term" value="F:efflux transmembrane transporter activity"/>
    <property type="evidence" value="ECO:0007669"/>
    <property type="project" value="TreeGrafter"/>
</dbReference>
<dbReference type="PANTHER" id="PTHR30469">
    <property type="entry name" value="MULTIDRUG RESISTANCE PROTEIN MDTA"/>
    <property type="match status" value="1"/>
</dbReference>
<protein>
    <submittedName>
        <fullName evidence="5">Efflux transporter periplasmic adaptor subunit</fullName>
    </submittedName>
</protein>
<dbReference type="InterPro" id="IPR006143">
    <property type="entry name" value="RND_pump_MFP"/>
</dbReference>
<evidence type="ECO:0000259" key="2">
    <source>
        <dbReference type="Pfam" id="PF25917"/>
    </source>
</evidence>
<proteinExistence type="inferred from homology"/>
<dbReference type="PANTHER" id="PTHR30469:SF16">
    <property type="entry name" value="HAE1 FAMILY EFFLUX PUMP MFP COMPONENT"/>
    <property type="match status" value="1"/>
</dbReference>
<dbReference type="Pfam" id="PF25989">
    <property type="entry name" value="YknX_C"/>
    <property type="match status" value="1"/>
</dbReference>
<dbReference type="Pfam" id="PF25954">
    <property type="entry name" value="Beta-barrel_RND_2"/>
    <property type="match status" value="1"/>
</dbReference>
<evidence type="ECO:0000259" key="3">
    <source>
        <dbReference type="Pfam" id="PF25954"/>
    </source>
</evidence>
<dbReference type="AlphaFoldDB" id="A0A2W5MBG0"/>
<dbReference type="InterPro" id="IPR058625">
    <property type="entry name" value="MdtA-like_BSH"/>
</dbReference>
<dbReference type="InterPro" id="IPR058792">
    <property type="entry name" value="Beta-barrel_RND_2"/>
</dbReference>
<feature type="domain" description="Multidrug resistance protein MdtA-like barrel-sandwich hybrid" evidence="2">
    <location>
        <begin position="60"/>
        <end position="180"/>
    </location>
</feature>
<comment type="caution">
    <text evidence="5">The sequence shown here is derived from an EMBL/GenBank/DDBJ whole genome shotgun (WGS) entry which is preliminary data.</text>
</comment>
<feature type="domain" description="CusB-like beta-barrel" evidence="3">
    <location>
        <begin position="193"/>
        <end position="263"/>
    </location>
</feature>
<name>A0A2W5MBG0_9GAMM</name>
<sequence length="361" mass="37731">MDARLLASLIAAAAFALGGCRREETAAAAPPPVTVTTAAVQPQAWTDTIEALGTAKANESVTLTAKITETVRKVNFSDGQSVAAGDVLVELTSGQQVAALAEAQATARDATRQFERQQDLVRQGTISRAVFDTAQATRDSNSARVEALRAQLADRVVTAPFSGVLGLRQISPGALVRPGDVITTLDDISVVKVDFSLPEVHLAAVAPGQTVLARSPAFPERSFEGRVVSLDSRVDPVTRAFQVRAQIPNPDGALRGGMLLTVGVLRPEREALAVPEIALIQVGTEASVFKVGDDQRVAQVKVVPGARRRGIVEIREGLAAGDRIVVDGTVKLRDGARIVEAAPAGTEPAATAPAPAAAERR</sequence>
<dbReference type="Proteomes" id="UP000249046">
    <property type="component" value="Unassembled WGS sequence"/>
</dbReference>
<evidence type="ECO:0000313" key="6">
    <source>
        <dbReference type="Proteomes" id="UP000249046"/>
    </source>
</evidence>